<evidence type="ECO:0000313" key="6">
    <source>
        <dbReference type="Proteomes" id="UP000749311"/>
    </source>
</evidence>
<dbReference type="Proteomes" id="UP000749311">
    <property type="component" value="Unassembled WGS sequence"/>
</dbReference>
<feature type="region of interest" description="Disordered" evidence="1">
    <location>
        <begin position="573"/>
        <end position="681"/>
    </location>
</feature>
<name>A0ABX0SJU3_9ACTN</name>
<dbReference type="InterPro" id="IPR036721">
    <property type="entry name" value="RCK_C_sf"/>
</dbReference>
<gene>
    <name evidence="5" type="ORF">FB473_002938</name>
</gene>
<dbReference type="PANTHER" id="PTHR43833">
    <property type="entry name" value="POTASSIUM CHANNEL PROTEIN 2-RELATED-RELATED"/>
    <property type="match status" value="1"/>
</dbReference>
<feature type="domain" description="RCK N-terminal" evidence="3">
    <location>
        <begin position="132"/>
        <end position="254"/>
    </location>
</feature>
<dbReference type="Gene3D" id="3.40.50.720">
    <property type="entry name" value="NAD(P)-binding Rossmann-like Domain"/>
    <property type="match status" value="2"/>
</dbReference>
<accession>A0ABX0SJU3</accession>
<keyword evidence="2" id="KW-1133">Transmembrane helix</keyword>
<evidence type="ECO:0000259" key="3">
    <source>
        <dbReference type="PROSITE" id="PS51201"/>
    </source>
</evidence>
<dbReference type="RefSeq" id="WP_167170225.1">
    <property type="nucleotide sequence ID" value="NZ_BAAAOO010000009.1"/>
</dbReference>
<feature type="compositionally biased region" description="Gly residues" evidence="1">
    <location>
        <begin position="592"/>
        <end position="601"/>
    </location>
</feature>
<dbReference type="InterPro" id="IPR003148">
    <property type="entry name" value="RCK_N"/>
</dbReference>
<sequence>MSREHQPVFGDVFYLILRRMRFPLLLVIGVYAFCATGLSLIPGTDANGDPTDPMTLFEAFYVVSYTATTIGFGEVPGPYNTAQRLWMTMTMYVSVASWTYSLFAIIALLQDRAFQNAVRMARFSQRVQQLREPFYIVCGTGETGTLVCHGLDHLGLRFVAIELDATRVQNFRMDEFAIDPLVVGADASEPRILRDAGLCSRFCRGVVALTDDDATNQAIAVTVRLLAPRVPVLARIRNAETETHIGVFGGDVVINPFERFAEHLAGAIAAPDRYRLRELLTGLPGEPLAAIERPPAGHWVMCGYGRFGHAVTQELRAAGMDIAIIDQLHYEEGGVDVNGTGTNSEDLLAAGLDRAVGLVTGNSSDTKNLAIAVTARALRHDLYVINRQNQLVNTPLFEAFHQNLLMVPSRIVAQEFLARITTPMLNRFLKLIPQHSEADCTRIYDRLAQLNPGCHPELWDLGIVSEHAPAVTDLVVRGGRFTVGHLRADPFDRGRRLSVLVLFIRRGNRNIQLPSDEFVLKEDDRVLLAGSPEAKRRLDLTLSNVNHLAYVMTGQESNGGYLWRVLGRRRRANPVTPLPSPEARHGDEAGPDGWGVDGDVGGTTESLDWEDCKPKKPVKKKPAVPPEVAVPDAAVDAGPQQRMLTGKPSPRELGPGGPGERRPDDDPCDEPDATPGSWSGS</sequence>
<feature type="transmembrane region" description="Helical" evidence="2">
    <location>
        <begin position="85"/>
        <end position="109"/>
    </location>
</feature>
<feature type="transmembrane region" description="Helical" evidence="2">
    <location>
        <begin position="21"/>
        <end position="42"/>
    </location>
</feature>
<evidence type="ECO:0000256" key="2">
    <source>
        <dbReference type="SAM" id="Phobius"/>
    </source>
</evidence>
<keyword evidence="6" id="KW-1185">Reference proteome</keyword>
<comment type="caution">
    <text evidence="5">The sequence shown here is derived from an EMBL/GenBank/DDBJ whole genome shotgun (WGS) entry which is preliminary data.</text>
</comment>
<evidence type="ECO:0000259" key="4">
    <source>
        <dbReference type="PROSITE" id="PS51202"/>
    </source>
</evidence>
<dbReference type="SUPFAM" id="SSF81324">
    <property type="entry name" value="Voltage-gated potassium channels"/>
    <property type="match status" value="1"/>
</dbReference>
<feature type="compositionally biased region" description="Low complexity" evidence="1">
    <location>
        <begin position="626"/>
        <end position="637"/>
    </location>
</feature>
<dbReference type="SUPFAM" id="SSF51735">
    <property type="entry name" value="NAD(P)-binding Rossmann-fold domains"/>
    <property type="match status" value="2"/>
</dbReference>
<protein>
    <submittedName>
        <fullName evidence="5">Trk K+ transport system NAD-binding subunit</fullName>
    </submittedName>
</protein>
<reference evidence="5 6" key="1">
    <citation type="submission" date="2020-02" db="EMBL/GenBank/DDBJ databases">
        <title>Sequencing the genomes of 1000 actinobacteria strains.</title>
        <authorList>
            <person name="Klenk H.-P."/>
        </authorList>
    </citation>
    <scope>NUCLEOTIDE SEQUENCE [LARGE SCALE GENOMIC DNA]</scope>
    <source>
        <strain evidence="5 6">DSM 19609</strain>
    </source>
</reference>
<evidence type="ECO:0000313" key="5">
    <source>
        <dbReference type="EMBL" id="NIH58246.1"/>
    </source>
</evidence>
<dbReference type="PROSITE" id="PS51201">
    <property type="entry name" value="RCK_N"/>
    <property type="match status" value="1"/>
</dbReference>
<dbReference type="Pfam" id="PF02254">
    <property type="entry name" value="TrkA_N"/>
    <property type="match status" value="2"/>
</dbReference>
<proteinExistence type="predicted"/>
<evidence type="ECO:0000256" key="1">
    <source>
        <dbReference type="SAM" id="MobiDB-lite"/>
    </source>
</evidence>
<dbReference type="InterPro" id="IPR006037">
    <property type="entry name" value="RCK_C"/>
</dbReference>
<keyword evidence="2" id="KW-0472">Membrane</keyword>
<feature type="domain" description="RCK C-terminal" evidence="4">
    <location>
        <begin position="496"/>
        <end position="544"/>
    </location>
</feature>
<dbReference type="PROSITE" id="PS51202">
    <property type="entry name" value="RCK_C"/>
    <property type="match status" value="1"/>
</dbReference>
<dbReference type="InterPro" id="IPR036291">
    <property type="entry name" value="NAD(P)-bd_dom_sf"/>
</dbReference>
<organism evidence="5 6">
    <name type="scientific">Brooklawnia cerclae</name>
    <dbReference type="NCBI Taxonomy" id="349934"/>
    <lineage>
        <taxon>Bacteria</taxon>
        <taxon>Bacillati</taxon>
        <taxon>Actinomycetota</taxon>
        <taxon>Actinomycetes</taxon>
        <taxon>Propionibacteriales</taxon>
        <taxon>Propionibacteriaceae</taxon>
        <taxon>Brooklawnia</taxon>
    </lineage>
</organism>
<dbReference type="Gene3D" id="1.10.287.70">
    <property type="match status" value="1"/>
</dbReference>
<feature type="transmembrane region" description="Helical" evidence="2">
    <location>
        <begin position="54"/>
        <end position="73"/>
    </location>
</feature>
<dbReference type="EMBL" id="JAAMOZ010000002">
    <property type="protein sequence ID" value="NIH58246.1"/>
    <property type="molecule type" value="Genomic_DNA"/>
</dbReference>
<dbReference type="InterPro" id="IPR050721">
    <property type="entry name" value="Trk_Ktr_HKT_K-transport"/>
</dbReference>
<dbReference type="SUPFAM" id="SSF116726">
    <property type="entry name" value="TrkA C-terminal domain-like"/>
    <property type="match status" value="1"/>
</dbReference>
<keyword evidence="2" id="KW-0812">Transmembrane</keyword>